<evidence type="ECO:0008006" key="3">
    <source>
        <dbReference type="Google" id="ProtNLM"/>
    </source>
</evidence>
<dbReference type="EMBL" id="JBHTLI010000001">
    <property type="protein sequence ID" value="MFD1096102.1"/>
    <property type="molecule type" value="Genomic_DNA"/>
</dbReference>
<name>A0ABW3NUA7_9FLAO</name>
<dbReference type="Gene3D" id="3.30.70.1230">
    <property type="entry name" value="Nucleotide cyclase"/>
    <property type="match status" value="1"/>
</dbReference>
<dbReference type="RefSeq" id="WP_380745349.1">
    <property type="nucleotide sequence ID" value="NZ_JBHTLI010000001.1"/>
</dbReference>
<comment type="caution">
    <text evidence="1">The sequence shown here is derived from an EMBL/GenBank/DDBJ whole genome shotgun (WGS) entry which is preliminary data.</text>
</comment>
<sequence length="333" mass="38154">MEIYKDYLNLIKEAVDSDPLYQKEIKSELYTSRSPEKLYQLRSRYSNKEIAPSLAKLAGKLNRDIDFSQQLGLHPSFKHLKATNNTEEHYIVSAFIDIKGSTNLFRRFDKETIHLIVEAILKAGIHTALIFGGYVHRLQGDGLFLYYGGKNISKSEAVLQCLQMVSVYSHFIQNDLKDYFRENGIEGISVRSGIDLGDSPDVLWVNSGIGNISEVTTCSLHTSLASKMQGNANSNGVVVGDNIIKEVDFEDLFTPVCHRTNDENDRYIFEIPEKKFRYTQYDFNWIKFLKLQDFIALDRLGNVFLKNQDYSSESAEYLKPIAETNKPYFGYEK</sequence>
<reference evidence="2" key="1">
    <citation type="journal article" date="2019" name="Int. J. Syst. Evol. Microbiol.">
        <title>The Global Catalogue of Microorganisms (GCM) 10K type strain sequencing project: providing services to taxonomists for standard genome sequencing and annotation.</title>
        <authorList>
            <consortium name="The Broad Institute Genomics Platform"/>
            <consortium name="The Broad Institute Genome Sequencing Center for Infectious Disease"/>
            <person name="Wu L."/>
            <person name="Ma J."/>
        </authorList>
    </citation>
    <scope>NUCLEOTIDE SEQUENCE [LARGE SCALE GENOMIC DNA]</scope>
    <source>
        <strain evidence="2">CCUG 64793</strain>
    </source>
</reference>
<dbReference type="InterPro" id="IPR029787">
    <property type="entry name" value="Nucleotide_cyclase"/>
</dbReference>
<keyword evidence="2" id="KW-1185">Reference proteome</keyword>
<dbReference type="SUPFAM" id="SSF55073">
    <property type="entry name" value="Nucleotide cyclase"/>
    <property type="match status" value="1"/>
</dbReference>
<accession>A0ABW3NUA7</accession>
<protein>
    <recommendedName>
        <fullName evidence="3">Guanylate cyclase domain-containing protein</fullName>
    </recommendedName>
</protein>
<organism evidence="1 2">
    <name type="scientific">Salegentibacter chungangensis</name>
    <dbReference type="NCBI Taxonomy" id="1335724"/>
    <lineage>
        <taxon>Bacteria</taxon>
        <taxon>Pseudomonadati</taxon>
        <taxon>Bacteroidota</taxon>
        <taxon>Flavobacteriia</taxon>
        <taxon>Flavobacteriales</taxon>
        <taxon>Flavobacteriaceae</taxon>
        <taxon>Salegentibacter</taxon>
    </lineage>
</organism>
<evidence type="ECO:0000313" key="1">
    <source>
        <dbReference type="EMBL" id="MFD1096102.1"/>
    </source>
</evidence>
<proteinExistence type="predicted"/>
<dbReference type="Proteomes" id="UP001597131">
    <property type="component" value="Unassembled WGS sequence"/>
</dbReference>
<evidence type="ECO:0000313" key="2">
    <source>
        <dbReference type="Proteomes" id="UP001597131"/>
    </source>
</evidence>
<gene>
    <name evidence="1" type="ORF">ACFQ3Q_10115</name>
</gene>